<keyword evidence="1" id="KW-0732">Signal</keyword>
<organism evidence="2 3">
    <name type="scientific">Hydrocarboniphaga daqingensis</name>
    <dbReference type="NCBI Taxonomy" id="490188"/>
    <lineage>
        <taxon>Bacteria</taxon>
        <taxon>Pseudomonadati</taxon>
        <taxon>Pseudomonadota</taxon>
        <taxon>Gammaproteobacteria</taxon>
        <taxon>Nevskiales</taxon>
        <taxon>Nevskiaceae</taxon>
        <taxon>Hydrocarboniphaga</taxon>
    </lineage>
</organism>
<dbReference type="RefSeq" id="WP_072898963.1">
    <property type="nucleotide sequence ID" value="NZ_FQWZ01000008.1"/>
</dbReference>
<evidence type="ECO:0008006" key="4">
    <source>
        <dbReference type="Google" id="ProtNLM"/>
    </source>
</evidence>
<feature type="signal peptide" evidence="1">
    <location>
        <begin position="1"/>
        <end position="27"/>
    </location>
</feature>
<accession>A0A1M5RMA9</accession>
<keyword evidence="3" id="KW-1185">Reference proteome</keyword>
<reference evidence="2 3" key="1">
    <citation type="submission" date="2016-11" db="EMBL/GenBank/DDBJ databases">
        <authorList>
            <person name="Jaros S."/>
            <person name="Januszkiewicz K."/>
            <person name="Wedrychowicz H."/>
        </authorList>
    </citation>
    <scope>NUCLEOTIDE SEQUENCE [LARGE SCALE GENOMIC DNA]</scope>
    <source>
        <strain evidence="2 3">CGMCC 1.7049</strain>
    </source>
</reference>
<dbReference type="EMBL" id="FQWZ01000008">
    <property type="protein sequence ID" value="SHH27299.1"/>
    <property type="molecule type" value="Genomic_DNA"/>
</dbReference>
<name>A0A1M5RMA9_9GAMM</name>
<dbReference type="STRING" id="490188.SAMN04488068_3084"/>
<dbReference type="AlphaFoldDB" id="A0A1M5RMA9"/>
<evidence type="ECO:0000313" key="2">
    <source>
        <dbReference type="EMBL" id="SHH27299.1"/>
    </source>
</evidence>
<proteinExistence type="predicted"/>
<feature type="chain" id="PRO_5012183640" description="Tetratricopeptide repeat-containing protein" evidence="1">
    <location>
        <begin position="28"/>
        <end position="543"/>
    </location>
</feature>
<dbReference type="Gene3D" id="1.25.40.10">
    <property type="entry name" value="Tetratricopeptide repeat domain"/>
    <property type="match status" value="1"/>
</dbReference>
<gene>
    <name evidence="2" type="ORF">SAMN04488068_3084</name>
</gene>
<protein>
    <recommendedName>
        <fullName evidence="4">Tetratricopeptide repeat-containing protein</fullName>
    </recommendedName>
</protein>
<dbReference type="Proteomes" id="UP000199758">
    <property type="component" value="Unassembled WGS sequence"/>
</dbReference>
<dbReference type="InterPro" id="IPR011990">
    <property type="entry name" value="TPR-like_helical_dom_sf"/>
</dbReference>
<dbReference type="OrthoDB" id="6072288at2"/>
<evidence type="ECO:0000313" key="3">
    <source>
        <dbReference type="Proteomes" id="UP000199758"/>
    </source>
</evidence>
<sequence>MQTLLNLIRRFAGLTVLLTAAIGSAEAAVAPLQLPPSLVADVLAAAASPDATATSEAATRFYIDNRQPGLQLLQITLQVDRQAPIRYRYGDAESQAMLGQALHRVAVVELTQGPHQLYAEYVGRYAQDRPGTPRRRSRITQSFEQAAGTQAVEIALSPQGWSREPQIVVRRWTPQAGSSDDPELGAYDLLLGVGEPLSVALPLYARQSREGTSMPEPYRLRLDQALQQLQSGRPGHVEAASATLQRYQSAITSGDIASIGQLAADTASGSPEALAVRDKANAALGYQLLASGQPSQADAAFRRVRSPGPYSETALLGLGWAQIGNADTQADADTKNTDALRRALVPWTELIGRDPTQAAVQESMLAVPYALERLGAHRQAQQRTQYAIDQLESLRGHLQSAQQHVASGAMLRWLVERERDTGDGWDAWYAALPEPRWWLTAPPAAPAHFYVERLLEDADFRQQLDNCHRLHQLRHTLRNHSDSAALQQRIASLEQPQRAALNALAQAQLALLLEQTERYLVEAHFAMARLHDKPTTIAAGATP</sequence>
<evidence type="ECO:0000256" key="1">
    <source>
        <dbReference type="SAM" id="SignalP"/>
    </source>
</evidence>